<name>A0A2S5RAL4_9PROT</name>
<dbReference type="Proteomes" id="UP000239425">
    <property type="component" value="Unassembled WGS sequence"/>
</dbReference>
<comment type="caution">
    <text evidence="1">The sequence shown here is derived from an EMBL/GenBank/DDBJ whole genome shotgun (WGS) entry which is preliminary data.</text>
</comment>
<proteinExistence type="predicted"/>
<gene>
    <name evidence="1" type="ORF">HCUR_00423</name>
</gene>
<keyword evidence="2" id="KW-1185">Reference proteome</keyword>
<organism evidence="1 2">
    <name type="scientific">Holospora curviuscula</name>
    <dbReference type="NCBI Taxonomy" id="1082868"/>
    <lineage>
        <taxon>Bacteria</taxon>
        <taxon>Pseudomonadati</taxon>
        <taxon>Pseudomonadota</taxon>
        <taxon>Alphaproteobacteria</taxon>
        <taxon>Holosporales</taxon>
        <taxon>Holosporaceae</taxon>
        <taxon>Holospora</taxon>
    </lineage>
</organism>
<dbReference type="EMBL" id="PHHC01000078">
    <property type="protein sequence ID" value="PPE04232.1"/>
    <property type="molecule type" value="Genomic_DNA"/>
</dbReference>
<dbReference type="RefSeq" id="WP_104206527.1">
    <property type="nucleotide sequence ID" value="NZ_PHHC01000078.1"/>
</dbReference>
<dbReference type="AlphaFoldDB" id="A0A2S5RAL4"/>
<accession>A0A2S5RAL4</accession>
<reference evidence="1 2" key="1">
    <citation type="submission" date="2017-11" db="EMBL/GenBank/DDBJ databases">
        <title>Comparative genomic analysis of Holospora spp., intranuclear symbionts of paramecia.</title>
        <authorList>
            <person name="Garushyants S.K."/>
            <person name="Beliavskaya A."/>
            <person name="Malko D.B."/>
            <person name="Logacheva M.D."/>
            <person name="Rautian M.S."/>
            <person name="Gelfand M.S."/>
        </authorList>
    </citation>
    <scope>NUCLEOTIDE SEQUENCE [LARGE SCALE GENOMIC DNA]</scope>
    <source>
        <strain evidence="2">02AZ16</strain>
    </source>
</reference>
<sequence length="80" mass="8927">MGFTLGAIGLLTGSLEIDFLGRENGAPNIPENRGIVMDNSAFYKGKANQKMKLGFWSYFTYRLVFLALIPLRNNGLTLNR</sequence>
<evidence type="ECO:0000313" key="1">
    <source>
        <dbReference type="EMBL" id="PPE04232.1"/>
    </source>
</evidence>
<evidence type="ECO:0000313" key="2">
    <source>
        <dbReference type="Proteomes" id="UP000239425"/>
    </source>
</evidence>
<protein>
    <submittedName>
        <fullName evidence="1">Uncharacterized protein</fullName>
    </submittedName>
</protein>